<dbReference type="PANTHER" id="PTHR13389:SF0">
    <property type="entry name" value="PUMILIO HOMOLOG 3"/>
    <property type="match status" value="1"/>
</dbReference>
<evidence type="ECO:0000256" key="4">
    <source>
        <dbReference type="PROSITE-ProRule" id="PRU00317"/>
    </source>
</evidence>
<sequence>ISPRKNLARGVCGRETRRARRAHWAAALEEGRRWSPFMAAKEQRNASKKRKRVGSKGAEGRGGKAPNLKKRRHDTSGASKPPRANRSERPTSKPKPPLTQEKGSKKPPKKSKPVSASSRDEANVSAGNKSELISKKERRLAAKELAESRKKKRKPHYTLQQELALLWEKMRRRNVAKNERSRLISEALQKMGGKIPEIASSHVLSRVLQTCIKYCSQTEKDTVFEELQPHLLVLSRNAYGVHLVKKMLDNATKKQLEGFISSLHGNVASLLRHMVGSVVIEHAFQLGNASQKQILLSELYSTELQLFKDLTLINSGRLVDIISKLGLQRPSVLQHMTSVIQPILEKGIVDHSIMHTALVEYLSIADKSSATDVIRQLSGPLLVRMIHTRDGSKIGILCVKHGGAKERKKIIKGMKGHVEKIAQDQYGSLVLTCILSIVDDTKLLTKIIIRELQTELKQLVFGKNGRRPILQLLHPQCPRYLGPDDLAALSSSVPSLCTKGEGSELVDTSSEQAPSLEIADCHFGSSNNDATITENHKNASSKNDLHLAEGGKKDHAVRRYELLVDSGLAENLVSVCTESAGELLRSNFGKEVIYEVVTGGTDGVLRQRFSDKLDDLHGAIASLGTLPRLEESAEHIFENFHSSRTIRKLILDCPAFAATLWKTALKGKSDMWAQGHSLKVVSAFLESSDSEVRDMANTELQGLVDSGILNVTPGKHSKQED</sequence>
<name>A0A1D1ZEX1_9ARAE</name>
<evidence type="ECO:0000256" key="3">
    <source>
        <dbReference type="ARBA" id="ARBA00022884"/>
    </source>
</evidence>
<feature type="non-terminal residue" evidence="7">
    <location>
        <position position="1"/>
    </location>
</feature>
<dbReference type="AlphaFoldDB" id="A0A1D1ZEX1"/>
<accession>A0A1D1ZEX1</accession>
<evidence type="ECO:0000256" key="1">
    <source>
        <dbReference type="ARBA" id="ARBA00022737"/>
    </source>
</evidence>
<feature type="repeat" description="Pumilio" evidence="4">
    <location>
        <begin position="226"/>
        <end position="261"/>
    </location>
</feature>
<keyword evidence="1" id="KW-0677">Repeat</keyword>
<dbReference type="InterPro" id="IPR040059">
    <property type="entry name" value="PUM3"/>
</dbReference>
<organism evidence="7">
    <name type="scientific">Anthurium amnicola</name>
    <dbReference type="NCBI Taxonomy" id="1678845"/>
    <lineage>
        <taxon>Eukaryota</taxon>
        <taxon>Viridiplantae</taxon>
        <taxon>Streptophyta</taxon>
        <taxon>Embryophyta</taxon>
        <taxon>Tracheophyta</taxon>
        <taxon>Spermatophyta</taxon>
        <taxon>Magnoliopsida</taxon>
        <taxon>Liliopsida</taxon>
        <taxon>Araceae</taxon>
        <taxon>Pothoideae</taxon>
        <taxon>Potheae</taxon>
        <taxon>Anthurium</taxon>
    </lineage>
</organism>
<feature type="region of interest" description="Disordered" evidence="5">
    <location>
        <begin position="28"/>
        <end position="137"/>
    </location>
</feature>
<dbReference type="PANTHER" id="PTHR13389">
    <property type="entry name" value="PUMILIO HOMOLOG 3"/>
    <property type="match status" value="1"/>
</dbReference>
<reference evidence="7" key="1">
    <citation type="submission" date="2015-07" db="EMBL/GenBank/DDBJ databases">
        <title>Transcriptome Assembly of Anthurium amnicola.</title>
        <authorList>
            <person name="Suzuki J."/>
        </authorList>
    </citation>
    <scope>NUCLEOTIDE SEQUENCE</scope>
</reference>
<evidence type="ECO:0000313" key="7">
    <source>
        <dbReference type="EMBL" id="JAT65486.1"/>
    </source>
</evidence>
<dbReference type="FunFam" id="1.25.10.10:FF:000818">
    <property type="entry name" value="Pumilio homolog 24"/>
    <property type="match status" value="1"/>
</dbReference>
<dbReference type="InterPro" id="IPR016024">
    <property type="entry name" value="ARM-type_fold"/>
</dbReference>
<dbReference type="SMART" id="SM00025">
    <property type="entry name" value="Pumilio"/>
    <property type="match status" value="5"/>
</dbReference>
<dbReference type="InterPro" id="IPR001313">
    <property type="entry name" value="Pumilio_RNA-bd_rpt"/>
</dbReference>
<dbReference type="InterPro" id="IPR012959">
    <property type="entry name" value="CPL_dom"/>
</dbReference>
<feature type="domain" description="PUM-HD" evidence="6">
    <location>
        <begin position="162"/>
        <end position="513"/>
    </location>
</feature>
<dbReference type="SUPFAM" id="SSF48371">
    <property type="entry name" value="ARM repeat"/>
    <property type="match status" value="1"/>
</dbReference>
<dbReference type="GO" id="GO:0003729">
    <property type="term" value="F:mRNA binding"/>
    <property type="evidence" value="ECO:0007669"/>
    <property type="project" value="TreeGrafter"/>
</dbReference>
<dbReference type="Gene3D" id="1.25.10.10">
    <property type="entry name" value="Leucine-rich Repeat Variant"/>
    <property type="match status" value="1"/>
</dbReference>
<evidence type="ECO:0000259" key="6">
    <source>
        <dbReference type="PROSITE" id="PS50303"/>
    </source>
</evidence>
<dbReference type="PROSITE" id="PS50303">
    <property type="entry name" value="PUM_HD"/>
    <property type="match status" value="1"/>
</dbReference>
<gene>
    <name evidence="7" type="primary">APUM24</name>
    <name evidence="7" type="ORF">g.39403</name>
</gene>
<evidence type="ECO:0000256" key="5">
    <source>
        <dbReference type="SAM" id="MobiDB-lite"/>
    </source>
</evidence>
<keyword evidence="2" id="KW-0810">Translation regulation</keyword>
<dbReference type="Pfam" id="PF08144">
    <property type="entry name" value="CPL"/>
    <property type="match status" value="1"/>
</dbReference>
<keyword evidence="3" id="KW-0694">RNA-binding</keyword>
<dbReference type="GO" id="GO:0006417">
    <property type="term" value="P:regulation of translation"/>
    <property type="evidence" value="ECO:0007669"/>
    <property type="project" value="UniProtKB-KW"/>
</dbReference>
<evidence type="ECO:0000256" key="2">
    <source>
        <dbReference type="ARBA" id="ARBA00022845"/>
    </source>
</evidence>
<dbReference type="Pfam" id="PF00806">
    <property type="entry name" value="PUF"/>
    <property type="match status" value="3"/>
</dbReference>
<feature type="repeat" description="Pumilio" evidence="4">
    <location>
        <begin position="262"/>
        <end position="297"/>
    </location>
</feature>
<dbReference type="InterPro" id="IPR011989">
    <property type="entry name" value="ARM-like"/>
</dbReference>
<proteinExistence type="predicted"/>
<protein>
    <submittedName>
        <fullName evidence="7">Pumilio 24</fullName>
    </submittedName>
</protein>
<dbReference type="GO" id="GO:0005730">
    <property type="term" value="C:nucleolus"/>
    <property type="evidence" value="ECO:0007669"/>
    <property type="project" value="TreeGrafter"/>
</dbReference>
<dbReference type="PROSITE" id="PS50302">
    <property type="entry name" value="PUM"/>
    <property type="match status" value="3"/>
</dbReference>
<dbReference type="InterPro" id="IPR033133">
    <property type="entry name" value="PUM-HD"/>
</dbReference>
<feature type="repeat" description="Pumilio" evidence="4">
    <location>
        <begin position="413"/>
        <end position="450"/>
    </location>
</feature>
<dbReference type="EMBL" id="GDJX01002450">
    <property type="protein sequence ID" value="JAT65486.1"/>
    <property type="molecule type" value="Transcribed_RNA"/>
</dbReference>